<keyword evidence="2" id="KW-0732">Signal</keyword>
<name>A0A8D8AMS7_CULPI</name>
<dbReference type="EMBL" id="HBUE01039920">
    <property type="protein sequence ID" value="CAG6460224.1"/>
    <property type="molecule type" value="Transcribed_RNA"/>
</dbReference>
<evidence type="ECO:0000313" key="3">
    <source>
        <dbReference type="EMBL" id="CAG6460224.1"/>
    </source>
</evidence>
<feature type="chain" id="PRO_5036427888" evidence="2">
    <location>
        <begin position="20"/>
        <end position="158"/>
    </location>
</feature>
<sequence>MLTRLVLLSVVAVNFVCDSAPLFSGSGISNTNNNKPLMESSLEQTIVDADQHLSEEDYQQIIINQPNERDDSYSSEQDIPDYPSAEDSYETVRDETDEKIYDLLLKILQILDDQAHRDAERVRRLGTLRVLDEHISNEHPTDDNDDDDGDLGDEIESD</sequence>
<dbReference type="EMBL" id="HBUE01167706">
    <property type="protein sequence ID" value="CAG6513460.1"/>
    <property type="molecule type" value="Transcribed_RNA"/>
</dbReference>
<proteinExistence type="predicted"/>
<evidence type="ECO:0000256" key="2">
    <source>
        <dbReference type="SAM" id="SignalP"/>
    </source>
</evidence>
<dbReference type="AlphaFoldDB" id="A0A8D8AMS7"/>
<accession>A0A8D8AMS7</accession>
<organism evidence="3">
    <name type="scientific">Culex pipiens</name>
    <name type="common">House mosquito</name>
    <dbReference type="NCBI Taxonomy" id="7175"/>
    <lineage>
        <taxon>Eukaryota</taxon>
        <taxon>Metazoa</taxon>
        <taxon>Ecdysozoa</taxon>
        <taxon>Arthropoda</taxon>
        <taxon>Hexapoda</taxon>
        <taxon>Insecta</taxon>
        <taxon>Pterygota</taxon>
        <taxon>Neoptera</taxon>
        <taxon>Endopterygota</taxon>
        <taxon>Diptera</taxon>
        <taxon>Nematocera</taxon>
        <taxon>Culicoidea</taxon>
        <taxon>Culicidae</taxon>
        <taxon>Culicinae</taxon>
        <taxon>Culicini</taxon>
        <taxon>Culex</taxon>
        <taxon>Culex</taxon>
    </lineage>
</organism>
<feature type="region of interest" description="Disordered" evidence="1">
    <location>
        <begin position="132"/>
        <end position="158"/>
    </location>
</feature>
<feature type="region of interest" description="Disordered" evidence="1">
    <location>
        <begin position="65"/>
        <end position="93"/>
    </location>
</feature>
<protein>
    <submittedName>
        <fullName evidence="3">(northern house mosquito) hypothetical protein</fullName>
    </submittedName>
</protein>
<feature type="compositionally biased region" description="Basic and acidic residues" evidence="1">
    <location>
        <begin position="132"/>
        <end position="142"/>
    </location>
</feature>
<feature type="compositionally biased region" description="Acidic residues" evidence="1">
    <location>
        <begin position="143"/>
        <end position="158"/>
    </location>
</feature>
<reference evidence="3" key="1">
    <citation type="submission" date="2021-05" db="EMBL/GenBank/DDBJ databases">
        <authorList>
            <person name="Alioto T."/>
            <person name="Alioto T."/>
            <person name="Gomez Garrido J."/>
        </authorList>
    </citation>
    <scope>NUCLEOTIDE SEQUENCE</scope>
</reference>
<feature type="signal peptide" evidence="2">
    <location>
        <begin position="1"/>
        <end position="19"/>
    </location>
</feature>
<evidence type="ECO:0000256" key="1">
    <source>
        <dbReference type="SAM" id="MobiDB-lite"/>
    </source>
</evidence>
<dbReference type="EMBL" id="HBUE01273030">
    <property type="protein sequence ID" value="CAG6564929.1"/>
    <property type="molecule type" value="Transcribed_RNA"/>
</dbReference>